<dbReference type="KEGG" id="rta:Rta_06550"/>
<dbReference type="InterPro" id="IPR051043">
    <property type="entry name" value="Sulfatase_Mod_Factor_Kinase"/>
</dbReference>
<dbReference type="PANTHER" id="PTHR23150">
    <property type="entry name" value="SULFATASE MODIFYING FACTOR 1, 2"/>
    <property type="match status" value="1"/>
</dbReference>
<keyword evidence="3" id="KW-1185">Reference proteome</keyword>
<dbReference type="Proteomes" id="UP000008385">
    <property type="component" value="Chromosome"/>
</dbReference>
<accession>F5XWX2</accession>
<dbReference type="AlphaFoldDB" id="F5XWX2"/>
<evidence type="ECO:0000313" key="3">
    <source>
        <dbReference type="Proteomes" id="UP000008385"/>
    </source>
</evidence>
<dbReference type="InterPro" id="IPR005532">
    <property type="entry name" value="SUMF_dom"/>
</dbReference>
<reference evidence="3" key="1">
    <citation type="submission" date="2006-01" db="EMBL/GenBank/DDBJ databases">
        <title>Genome of the cyst-dividing bacterium Ramlibacter tataouinensis.</title>
        <authorList>
            <person name="Barakat M."/>
            <person name="Ortet P."/>
            <person name="De Luca G."/>
            <person name="Jourlin-Castelli C."/>
            <person name="Ansaldi M."/>
            <person name="Py B."/>
            <person name="Fichant G."/>
            <person name="Coutinho P."/>
            <person name="Voulhoux R."/>
            <person name="Bastien O."/>
            <person name="Roy S."/>
            <person name="Marechal E."/>
            <person name="Henrissat B."/>
            <person name="Quentin Y."/>
            <person name="Noirot P."/>
            <person name="Filloux A."/>
            <person name="Mejean V."/>
            <person name="DuBow M."/>
            <person name="Barras F."/>
            <person name="Heulin T."/>
        </authorList>
    </citation>
    <scope>NUCLEOTIDE SEQUENCE [LARGE SCALE GENOMIC DNA]</scope>
    <source>
        <strain evidence="3">ATCC BAA-407 / DSM 14655 / LMG 21543 / TTB310</strain>
    </source>
</reference>
<organism evidence="2 3">
    <name type="scientific">Ramlibacter tataouinensis (strain ATCC BAA-407 / DSM 14655 / LMG 21543 / TTB310)</name>
    <dbReference type="NCBI Taxonomy" id="365046"/>
    <lineage>
        <taxon>Bacteria</taxon>
        <taxon>Pseudomonadati</taxon>
        <taxon>Pseudomonadota</taxon>
        <taxon>Betaproteobacteria</taxon>
        <taxon>Burkholderiales</taxon>
        <taxon>Comamonadaceae</taxon>
        <taxon>Ramlibacter</taxon>
    </lineage>
</organism>
<proteinExistence type="predicted"/>
<feature type="domain" description="Sulfatase-modifying factor enzyme-like" evidence="1">
    <location>
        <begin position="57"/>
        <end position="276"/>
    </location>
</feature>
<name>F5XWX2_RAMTT</name>
<dbReference type="SUPFAM" id="SSF56436">
    <property type="entry name" value="C-type lectin-like"/>
    <property type="match status" value="1"/>
</dbReference>
<evidence type="ECO:0000259" key="1">
    <source>
        <dbReference type="Pfam" id="PF03781"/>
    </source>
</evidence>
<dbReference type="STRING" id="365046.Rta_06550"/>
<sequence>MQCAHAHAGAGLWRTGHRAPRIWHLRSNPAMACPTHRLPLAGLAGVLLALPASAAAQDMQPVGRFEIDRTEVTIGQFRRFAEATGTVTAAERAGGGSTYEGGWQQRRGWTWRAPFGSPGGEREPAVHLNYREAEAFCRWAGKRLPTDSEWGEAAYVERRAQPPSGFVTGRRYPYPTGESPRGANCLAGDCGEVRTVPHAVSSRGRGHAEAGTTRAGVNGLFEMGGNAWEWVDSGPGPEKRTRGGSWWYGAQAMRDEHIQGKPFDTAVVYIGLRCARDR</sequence>
<evidence type="ECO:0000313" key="2">
    <source>
        <dbReference type="EMBL" id="AEG91733.1"/>
    </source>
</evidence>
<dbReference type="HOGENOM" id="CLU_1064982_0_0_4"/>
<dbReference type="PATRIC" id="fig|365046.3.peg.671"/>
<dbReference type="PANTHER" id="PTHR23150:SF19">
    <property type="entry name" value="FORMYLGLYCINE-GENERATING ENZYME"/>
    <property type="match status" value="1"/>
</dbReference>
<dbReference type="InterPro" id="IPR016187">
    <property type="entry name" value="CTDL_fold"/>
</dbReference>
<reference evidence="2 3" key="2">
    <citation type="journal article" date="2011" name="PLoS ONE">
        <title>The Cyst-Dividing Bacterium Ramlibacter tataouinensis TTB310 Genome Reveals a Well-Stocked Toolbox for Adaptation to a Desert Environment.</title>
        <authorList>
            <person name="De Luca G."/>
            <person name="Barakat M."/>
            <person name="Ortet P."/>
            <person name="Fochesato S."/>
            <person name="Jourlin-Castelli C."/>
            <person name="Ansaldi M."/>
            <person name="Py B."/>
            <person name="Fichant G."/>
            <person name="Coutinho P.M."/>
            <person name="Voulhoux R."/>
            <person name="Bastien O."/>
            <person name="Marechal E."/>
            <person name="Henrissat B."/>
            <person name="Quentin Y."/>
            <person name="Noirot P."/>
            <person name="Filloux A."/>
            <person name="Mejean V."/>
            <person name="Dubow M.S."/>
            <person name="Barras F."/>
            <person name="Barbe V."/>
            <person name="Weissenbach J."/>
            <person name="Mihalcescu I."/>
            <person name="Vermeglio A."/>
            <person name="Achouak W."/>
            <person name="Heulin T."/>
        </authorList>
    </citation>
    <scope>NUCLEOTIDE SEQUENCE [LARGE SCALE GENOMIC DNA]</scope>
    <source>
        <strain evidence="3">ATCC BAA-407 / DSM 14655 / LMG 21543 / TTB310</strain>
    </source>
</reference>
<gene>
    <name evidence="2" type="ordered locus">Rta_06550</name>
</gene>
<dbReference type="eggNOG" id="COG1262">
    <property type="taxonomic scope" value="Bacteria"/>
</dbReference>
<dbReference type="InterPro" id="IPR042095">
    <property type="entry name" value="SUMF_sf"/>
</dbReference>
<dbReference type="EMBL" id="CP000245">
    <property type="protein sequence ID" value="AEG91733.1"/>
    <property type="molecule type" value="Genomic_DNA"/>
</dbReference>
<dbReference type="GO" id="GO:0120147">
    <property type="term" value="F:formylglycine-generating oxidase activity"/>
    <property type="evidence" value="ECO:0007669"/>
    <property type="project" value="TreeGrafter"/>
</dbReference>
<dbReference type="Gene3D" id="3.90.1580.10">
    <property type="entry name" value="paralog of FGE (formylglycine-generating enzyme)"/>
    <property type="match status" value="1"/>
</dbReference>
<dbReference type="Pfam" id="PF03781">
    <property type="entry name" value="FGE-sulfatase"/>
    <property type="match status" value="1"/>
</dbReference>
<protein>
    <recommendedName>
        <fullName evidence="1">Sulfatase-modifying factor enzyme-like domain-containing protein</fullName>
    </recommendedName>
</protein>